<geneLocation type="plasmid" evidence="4 5">
    <name>pPRADMK78_01</name>
</geneLocation>
<dbReference type="RefSeq" id="WP_138289703.1">
    <property type="nucleotide sequence ID" value="NZ_CP058351.1"/>
</dbReference>
<protein>
    <submittedName>
        <fullName evidence="4">GDP-mannose 4,6-dehydratase</fullName>
    </submittedName>
</protein>
<name>A0ABX6QSY3_9HYPH</name>
<feature type="domain" description="NAD-dependent epimerase/dehydratase" evidence="3">
    <location>
        <begin position="7"/>
        <end position="243"/>
    </location>
</feature>
<evidence type="ECO:0000259" key="3">
    <source>
        <dbReference type="Pfam" id="PF01370"/>
    </source>
</evidence>
<dbReference type="Gene3D" id="3.40.50.720">
    <property type="entry name" value="NAD(P)-binding Rossmann-like Domain"/>
    <property type="match status" value="1"/>
</dbReference>
<dbReference type="PANTHER" id="PTHR43000">
    <property type="entry name" value="DTDP-D-GLUCOSE 4,6-DEHYDRATASE-RELATED"/>
    <property type="match status" value="1"/>
</dbReference>
<keyword evidence="5" id="KW-1185">Reference proteome</keyword>
<organism evidence="4 5">
    <name type="scientific">Peteryoungia desertarenae</name>
    <dbReference type="NCBI Taxonomy" id="1813451"/>
    <lineage>
        <taxon>Bacteria</taxon>
        <taxon>Pseudomonadati</taxon>
        <taxon>Pseudomonadota</taxon>
        <taxon>Alphaproteobacteria</taxon>
        <taxon>Hyphomicrobiales</taxon>
        <taxon>Rhizobiaceae</taxon>
        <taxon>Peteryoungia</taxon>
    </lineage>
</organism>
<dbReference type="InterPro" id="IPR001509">
    <property type="entry name" value="Epimerase_deHydtase"/>
</dbReference>
<comment type="pathway">
    <text evidence="1">Bacterial outer membrane biogenesis; LPS O-antigen biosynthesis.</text>
</comment>
<dbReference type="Pfam" id="PF01370">
    <property type="entry name" value="Epimerase"/>
    <property type="match status" value="1"/>
</dbReference>
<dbReference type="EMBL" id="CP058351">
    <property type="protein sequence ID" value="QLF71706.1"/>
    <property type="molecule type" value="Genomic_DNA"/>
</dbReference>
<reference evidence="4 5" key="1">
    <citation type="submission" date="2020-06" db="EMBL/GenBank/DDBJ databases">
        <title>Genome sequence of Rhizobium sp strain ADMK78.</title>
        <authorList>
            <person name="Rahi P."/>
        </authorList>
    </citation>
    <scope>NUCLEOTIDE SEQUENCE [LARGE SCALE GENOMIC DNA]</scope>
    <source>
        <strain evidence="4 5">ADMK78</strain>
        <plasmid evidence="4 5">pPRADMK78_01</plasmid>
    </source>
</reference>
<evidence type="ECO:0000313" key="4">
    <source>
        <dbReference type="EMBL" id="QLF71706.1"/>
    </source>
</evidence>
<proteinExistence type="inferred from homology"/>
<dbReference type="SUPFAM" id="SSF51735">
    <property type="entry name" value="NAD(P)-binding Rossmann-fold domains"/>
    <property type="match status" value="1"/>
</dbReference>
<dbReference type="Gene3D" id="3.90.25.10">
    <property type="entry name" value="UDP-galactose 4-epimerase, domain 1"/>
    <property type="match status" value="1"/>
</dbReference>
<keyword evidence="4" id="KW-0614">Plasmid</keyword>
<gene>
    <name evidence="4" type="ORF">FE840_018905</name>
</gene>
<dbReference type="Proteomes" id="UP000308530">
    <property type="component" value="Plasmid pPRADMK78_01"/>
</dbReference>
<comment type="similarity">
    <text evidence="2">Belongs to the NAD(P)-dependent epimerase/dehydratase family.</text>
</comment>
<sequence>MPEQPRILVTGATGFVGTWLMRILRDLPVETSLELISAGRGAGCDVELDVTNKAASAAVLRDCRPTAVIHLAAIAAPQEARRDSAQAWDVNFHGTVNLASAVLNEAPDCRFIFAGSAEAYGQTFAKMDGAAVGEDCALKPMTVYGATKAAADIAVGQMYFDGLRSIRFRPFNHTGPGQTDSYVIPAFASQIARIEAGTVPPVIEVGNLTAQRDFLDVRDVVQAYALAALGTDRQAEGRVFNLASGKAVSIRSILDTLVRLSGRQIEVCVSPERVRPVDIPTACGDAHAAKRLLGWVPQIELEYTIQAVLSDWRGRFTAAV</sequence>
<accession>A0ABX6QSY3</accession>
<evidence type="ECO:0000256" key="2">
    <source>
        <dbReference type="ARBA" id="ARBA00007637"/>
    </source>
</evidence>
<evidence type="ECO:0000256" key="1">
    <source>
        <dbReference type="ARBA" id="ARBA00005125"/>
    </source>
</evidence>
<evidence type="ECO:0000313" key="5">
    <source>
        <dbReference type="Proteomes" id="UP000308530"/>
    </source>
</evidence>
<dbReference type="InterPro" id="IPR036291">
    <property type="entry name" value="NAD(P)-bd_dom_sf"/>
</dbReference>